<evidence type="ECO:0000313" key="3">
    <source>
        <dbReference type="Proteomes" id="UP001078443"/>
    </source>
</evidence>
<dbReference type="InterPro" id="IPR001539">
    <property type="entry name" value="Peptidase_U32"/>
</dbReference>
<dbReference type="RefSeq" id="WP_268039825.1">
    <property type="nucleotide sequence ID" value="NZ_JAPQER010000002.1"/>
</dbReference>
<dbReference type="Proteomes" id="UP001078443">
    <property type="component" value="Unassembled WGS sequence"/>
</dbReference>
<dbReference type="PROSITE" id="PS01276">
    <property type="entry name" value="PEPTIDASE_U32"/>
    <property type="match status" value="1"/>
</dbReference>
<feature type="domain" description="Peptidase U32 collagenase" evidence="1">
    <location>
        <begin position="383"/>
        <end position="497"/>
    </location>
</feature>
<dbReference type="PANTHER" id="PTHR30217">
    <property type="entry name" value="PEPTIDASE U32 FAMILY"/>
    <property type="match status" value="1"/>
</dbReference>
<dbReference type="Pfam" id="PF01136">
    <property type="entry name" value="Peptidase_U32"/>
    <property type="match status" value="2"/>
</dbReference>
<evidence type="ECO:0000259" key="1">
    <source>
        <dbReference type="Pfam" id="PF12392"/>
    </source>
</evidence>
<reference evidence="2" key="1">
    <citation type="submission" date="2022-12" db="EMBL/GenBank/DDBJ databases">
        <authorList>
            <person name="Wang J."/>
        </authorList>
    </citation>
    <scope>NUCLEOTIDE SEQUENCE</scope>
    <source>
        <strain evidence="2">HY-45-18</strain>
    </source>
</reference>
<accession>A0ABT4D0H4</accession>
<sequence length="788" mass="90041">MKKIELLAPAGSMESLYAAVQNGADAIYVGGTKFSARAYASNFDEENMIEAVEYCHLYDVKIYVTANILIKENEISEAMDYIKFLYEIGVDALIIQDTGLAELIKRNFPDFEIHASTQMTVHNPEGALLLKKLGFSRIVLSRELSLNEIEYISKNLGVETEIFTHGALCISYSGQCLMSSLIGGRSGNRGKCAQPCRLPYTLINRDIMKEKKGYILSPKDICTLENIKEIIESGTSSLKIEGRMKRPEYVAGVVSAYRKAIDEFYGSKQLKSSMKNFNVNKEKKKLLQLFNREGFSSAYLFGNIGKNMMAYNFPKNTGVKIGEVNKDLALKLEENLSVKDGIRFGNDGFVVSKIIKDCENVDEAYVGDEVKLKPTKYKIGDILYKTSDIKLLENLSKTYSNIYERKNGLNLIVKFNVGEPLTLRTYYKDKDFEVIGEVVQKALKKPLDKEKIIKNLNKTGDTAFQFINIDFESFEEGFLPVSLVNSMRRKLLQKIVEYIINKDKRSMQKGLNLNLSSKKEKRDKIDNPLVIVTTKDQLKAVQEYQIENIAVELFMKECDIDITEVRCKNLYIKTASIIKNEFESVCNIIEENLSHIKGIVTCNLGIIKRFKEKTKIIGDYKLNIFNSYSLEFYKDMVDTASISLELNKKEISNLMRKAVIPCLLIVYGKTELMISEHCPIGSMFGNKTNNNICSRECENGNYVLKDRIGEEFPLKMDKYCRSHIYNSSAINLIPNFEEIKKLNIDFLRLDFTDENYEDTLKIMNAFKEKKYEGDFTKYTRGHFKRGVE</sequence>
<dbReference type="InterPro" id="IPR051454">
    <property type="entry name" value="RNA/ubiquinone_mod_enzymes"/>
</dbReference>
<evidence type="ECO:0000313" key="2">
    <source>
        <dbReference type="EMBL" id="MCY6483548.1"/>
    </source>
</evidence>
<proteinExistence type="predicted"/>
<dbReference type="EMBL" id="JAPQER010000002">
    <property type="protein sequence ID" value="MCY6483548.1"/>
    <property type="molecule type" value="Genomic_DNA"/>
</dbReference>
<dbReference type="PANTHER" id="PTHR30217:SF10">
    <property type="entry name" value="23S RRNA 5-HYDROXYCYTIDINE C2501 SYNTHASE"/>
    <property type="match status" value="1"/>
</dbReference>
<dbReference type="Pfam" id="PF12392">
    <property type="entry name" value="DUF3656"/>
    <property type="match status" value="1"/>
</dbReference>
<comment type="caution">
    <text evidence="2">The sequence shown here is derived from an EMBL/GenBank/DDBJ whole genome shotgun (WGS) entry which is preliminary data.</text>
</comment>
<protein>
    <submittedName>
        <fullName evidence="2">U32 family peptidase</fullName>
    </submittedName>
</protein>
<organism evidence="2 3">
    <name type="scientific">Clostridium aestuarii</name>
    <dbReference type="NCBI Taxonomy" id="338193"/>
    <lineage>
        <taxon>Bacteria</taxon>
        <taxon>Bacillati</taxon>
        <taxon>Bacillota</taxon>
        <taxon>Clostridia</taxon>
        <taxon>Eubacteriales</taxon>
        <taxon>Clostridiaceae</taxon>
        <taxon>Clostridium</taxon>
    </lineage>
</organism>
<keyword evidence="3" id="KW-1185">Reference proteome</keyword>
<gene>
    <name evidence="2" type="ORF">OW763_04175</name>
</gene>
<dbReference type="InterPro" id="IPR020988">
    <property type="entry name" value="Pept_U32_collagenase"/>
</dbReference>
<name>A0ABT4D0H4_9CLOT</name>